<evidence type="ECO:0000313" key="6">
    <source>
        <dbReference type="EMBL" id="TNN21284.1"/>
    </source>
</evidence>
<dbReference type="PROSITE" id="PS51461">
    <property type="entry name" value="NC1_FIB"/>
    <property type="match status" value="1"/>
</dbReference>
<keyword evidence="3 6" id="KW-0176">Collagen</keyword>
<organism evidence="6 7">
    <name type="scientific">Schistosoma japonicum</name>
    <name type="common">Blood fluke</name>
    <dbReference type="NCBI Taxonomy" id="6182"/>
    <lineage>
        <taxon>Eukaryota</taxon>
        <taxon>Metazoa</taxon>
        <taxon>Spiralia</taxon>
        <taxon>Lophotrochozoa</taxon>
        <taxon>Platyhelminthes</taxon>
        <taxon>Trematoda</taxon>
        <taxon>Digenea</taxon>
        <taxon>Strigeidida</taxon>
        <taxon>Schistosomatoidea</taxon>
        <taxon>Schistosomatidae</taxon>
        <taxon>Schistosoma</taxon>
    </lineage>
</organism>
<keyword evidence="2" id="KW-0964">Secreted</keyword>
<dbReference type="Pfam" id="PF01410">
    <property type="entry name" value="COLFI"/>
    <property type="match status" value="1"/>
</dbReference>
<dbReference type="PANTHER" id="PTHR24637:SF421">
    <property type="entry name" value="CUTICLE COLLAGEN DPY-2"/>
    <property type="match status" value="1"/>
</dbReference>
<keyword evidence="7" id="KW-1185">Reference proteome</keyword>
<dbReference type="SMART" id="SM00038">
    <property type="entry name" value="COLFI"/>
    <property type="match status" value="1"/>
</dbReference>
<evidence type="ECO:0000256" key="4">
    <source>
        <dbReference type="SAM" id="MobiDB-lite"/>
    </source>
</evidence>
<proteinExistence type="predicted"/>
<sequence>MGLTGPPGDGGPPGLPGSPGSRGPQGPLGEVGLKGETGLPGVLGPIGQPGPMGPPGIQGPPGEPGPPGNDGPPGSPGLPGPPGEFKTDYTSLFSRRRDTEVGVMQADEPRKRGRRIRRSYEWSDEDYDPSKETDPNDEEEDIFEALRQVGRLVNSLNSGSGTQFNPARTCHDLKRDHPEKKDGIYYVDPNGGHWRDGVSVYCRLSGLETCVSPVTEQMSSIYLSQVKQKRLWYSEYLMKSENAQIEYHMPKDQLVFLQMSSEVAIQRLKLNCRNIQNILEIISLLSDNNMLIEFNETIPSFSIEIEENTCM</sequence>
<evidence type="ECO:0000256" key="2">
    <source>
        <dbReference type="ARBA" id="ARBA00022525"/>
    </source>
</evidence>
<comment type="caution">
    <text evidence="6">The sequence shown here is derived from an EMBL/GenBank/DDBJ whole genome shotgun (WGS) entry which is preliminary data.</text>
</comment>
<protein>
    <submittedName>
        <fullName evidence="6">Collagen alpha-2(I) chain</fullName>
    </submittedName>
</protein>
<dbReference type="PANTHER" id="PTHR24637">
    <property type="entry name" value="COLLAGEN"/>
    <property type="match status" value="1"/>
</dbReference>
<dbReference type="GO" id="GO:0005201">
    <property type="term" value="F:extracellular matrix structural constituent"/>
    <property type="evidence" value="ECO:0007669"/>
    <property type="project" value="InterPro"/>
</dbReference>
<evidence type="ECO:0000313" key="7">
    <source>
        <dbReference type="Proteomes" id="UP000311919"/>
    </source>
</evidence>
<name>A0A4Z2DXQ5_SCHJA</name>
<dbReference type="Proteomes" id="UP000311919">
    <property type="component" value="Unassembled WGS sequence"/>
</dbReference>
<comment type="subcellular location">
    <subcellularLocation>
        <location evidence="1">Secreted</location>
    </subcellularLocation>
</comment>
<dbReference type="GO" id="GO:0005576">
    <property type="term" value="C:extracellular region"/>
    <property type="evidence" value="ECO:0007669"/>
    <property type="project" value="UniProtKB-SubCell"/>
</dbReference>
<dbReference type="STRING" id="6182.A0A4Z2DXQ5"/>
<dbReference type="InterPro" id="IPR008160">
    <property type="entry name" value="Collagen"/>
</dbReference>
<evidence type="ECO:0000259" key="5">
    <source>
        <dbReference type="PROSITE" id="PS51461"/>
    </source>
</evidence>
<accession>A0A4Z2DXQ5</accession>
<feature type="non-terminal residue" evidence="6">
    <location>
        <position position="311"/>
    </location>
</feature>
<gene>
    <name evidence="6" type="ORF">EWB00_010448</name>
</gene>
<dbReference type="EMBL" id="SKCS01000008">
    <property type="protein sequence ID" value="TNN21284.1"/>
    <property type="molecule type" value="Genomic_DNA"/>
</dbReference>
<feature type="compositionally biased region" description="Pro residues" evidence="4">
    <location>
        <begin position="51"/>
        <end position="82"/>
    </location>
</feature>
<dbReference type="Gene3D" id="2.60.120.1000">
    <property type="match status" value="1"/>
</dbReference>
<dbReference type="Pfam" id="PF01391">
    <property type="entry name" value="Collagen"/>
    <property type="match status" value="1"/>
</dbReference>
<dbReference type="InterPro" id="IPR000885">
    <property type="entry name" value="Fib_collagen_C"/>
</dbReference>
<feature type="region of interest" description="Disordered" evidence="4">
    <location>
        <begin position="1"/>
        <end position="114"/>
    </location>
</feature>
<feature type="compositionally biased region" description="Low complexity" evidence="4">
    <location>
        <begin position="18"/>
        <end position="28"/>
    </location>
</feature>
<dbReference type="GO" id="GO:0005581">
    <property type="term" value="C:collagen trimer"/>
    <property type="evidence" value="ECO:0007669"/>
    <property type="project" value="UniProtKB-KW"/>
</dbReference>
<reference evidence="6 7" key="1">
    <citation type="submission" date="2019-03" db="EMBL/GenBank/DDBJ databases">
        <title>An improved genome assembly of the fluke Schistosoma japonicum.</title>
        <authorList>
            <person name="Hu W."/>
            <person name="Luo F."/>
            <person name="Yin M."/>
            <person name="Mo X."/>
            <person name="Sun C."/>
            <person name="Wu Q."/>
            <person name="Zhu B."/>
            <person name="Xiang M."/>
            <person name="Wang J."/>
            <person name="Wang Y."/>
            <person name="Zhang T."/>
            <person name="Xu B."/>
            <person name="Zheng H."/>
            <person name="Feng Z."/>
        </authorList>
    </citation>
    <scope>NUCLEOTIDE SEQUENCE [LARGE SCALE GENOMIC DNA]</scope>
    <source>
        <strain evidence="6">HuSjv2</strain>
        <tissue evidence="6">Worms</tissue>
    </source>
</reference>
<dbReference type="AlphaFoldDB" id="A0A4Z2DXQ5"/>
<dbReference type="OrthoDB" id="10037288at2759"/>
<evidence type="ECO:0000256" key="3">
    <source>
        <dbReference type="ARBA" id="ARBA00023119"/>
    </source>
</evidence>
<evidence type="ECO:0000256" key="1">
    <source>
        <dbReference type="ARBA" id="ARBA00004613"/>
    </source>
</evidence>
<feature type="domain" description="Fibrillar collagen NC1" evidence="5">
    <location>
        <begin position="140"/>
        <end position="311"/>
    </location>
</feature>